<dbReference type="AlphaFoldDB" id="A0A5E4PHQ8"/>
<feature type="compositionally biased region" description="Polar residues" evidence="1">
    <location>
        <begin position="263"/>
        <end position="276"/>
    </location>
</feature>
<feature type="compositionally biased region" description="Basic and acidic residues" evidence="1">
    <location>
        <begin position="281"/>
        <end position="302"/>
    </location>
</feature>
<organism evidence="2 3">
    <name type="scientific">Aquicella siphonis</name>
    <dbReference type="NCBI Taxonomy" id="254247"/>
    <lineage>
        <taxon>Bacteria</taxon>
        <taxon>Pseudomonadati</taxon>
        <taxon>Pseudomonadota</taxon>
        <taxon>Gammaproteobacteria</taxon>
        <taxon>Legionellales</taxon>
        <taxon>Coxiellaceae</taxon>
        <taxon>Aquicella</taxon>
    </lineage>
</organism>
<evidence type="ECO:0000313" key="2">
    <source>
        <dbReference type="EMBL" id="VVC76135.1"/>
    </source>
</evidence>
<accession>A0A5E4PHQ8</accession>
<dbReference type="KEGG" id="asip:AQUSIP_14400"/>
<evidence type="ECO:0000256" key="1">
    <source>
        <dbReference type="SAM" id="MobiDB-lite"/>
    </source>
</evidence>
<feature type="region of interest" description="Disordered" evidence="1">
    <location>
        <begin position="198"/>
        <end position="302"/>
    </location>
</feature>
<dbReference type="Proteomes" id="UP000324194">
    <property type="component" value="Chromosome 1"/>
</dbReference>
<feature type="compositionally biased region" description="Basic and acidic residues" evidence="1">
    <location>
        <begin position="201"/>
        <end position="211"/>
    </location>
</feature>
<proteinExistence type="predicted"/>
<dbReference type="EMBL" id="LR699119">
    <property type="protein sequence ID" value="VVC76135.1"/>
    <property type="molecule type" value="Genomic_DNA"/>
</dbReference>
<gene>
    <name evidence="2" type="ORF">AQUSIP_14400</name>
</gene>
<reference evidence="2 3" key="1">
    <citation type="submission" date="2019-08" db="EMBL/GenBank/DDBJ databases">
        <authorList>
            <person name="Guy L."/>
        </authorList>
    </citation>
    <scope>NUCLEOTIDE SEQUENCE [LARGE SCALE GENOMIC DNA]</scope>
    <source>
        <strain evidence="2 3">SGT-108</strain>
    </source>
</reference>
<evidence type="ECO:0000313" key="3">
    <source>
        <dbReference type="Proteomes" id="UP000324194"/>
    </source>
</evidence>
<protein>
    <submittedName>
        <fullName evidence="2">Uncharacterized protein</fullName>
    </submittedName>
</protein>
<dbReference type="RefSeq" id="WP_148339379.1">
    <property type="nucleotide sequence ID" value="NZ_LR699119.1"/>
</dbReference>
<keyword evidence="3" id="KW-1185">Reference proteome</keyword>
<name>A0A5E4PHQ8_9COXI</name>
<sequence length="302" mass="33692">MEPRHAASDLSQFQSYLQNLKPSNFEDLYQVSQAELMLNGRLFFNMTFSDGSTPPKVDADMMKEANKEAIQQFVGIYKQMIDFNTLSTQALASGLSNEFAASANMAAKACKGKMEAVIRDHIDQQFQQIWAKLSVQIKDDPDGGKKKELETFIKNAIAFQIYSVVKDAADAQLMQAARQGQARKEGREQGVRFAQEGPEIITEKKKDDAAKKPTLTRKATEANLGKHTVKPDNAEMKEPEIKKPLDKLRIPEGRMLTRRDSRIISNPSRPTGSSTAAKLDTVQDKDEKKDKGAEPPRRGPGF</sequence>
<feature type="compositionally biased region" description="Basic and acidic residues" evidence="1">
    <location>
        <begin position="229"/>
        <end position="262"/>
    </location>
</feature>